<organism evidence="1 2">
    <name type="scientific">Trametes cubensis</name>
    <dbReference type="NCBI Taxonomy" id="1111947"/>
    <lineage>
        <taxon>Eukaryota</taxon>
        <taxon>Fungi</taxon>
        <taxon>Dikarya</taxon>
        <taxon>Basidiomycota</taxon>
        <taxon>Agaricomycotina</taxon>
        <taxon>Agaricomycetes</taxon>
        <taxon>Polyporales</taxon>
        <taxon>Polyporaceae</taxon>
        <taxon>Trametes</taxon>
    </lineage>
</organism>
<proteinExistence type="predicted"/>
<comment type="caution">
    <text evidence="1">The sequence shown here is derived from an EMBL/GenBank/DDBJ whole genome shotgun (WGS) entry which is preliminary data.</text>
</comment>
<dbReference type="EMBL" id="JAPEVG010001082">
    <property type="protein sequence ID" value="KAJ8454012.1"/>
    <property type="molecule type" value="Genomic_DNA"/>
</dbReference>
<evidence type="ECO:0000313" key="1">
    <source>
        <dbReference type="EMBL" id="KAJ8454012.1"/>
    </source>
</evidence>
<reference evidence="1" key="1">
    <citation type="submission" date="2022-11" db="EMBL/GenBank/DDBJ databases">
        <title>Genome Sequence of Cubamyces cubensis.</title>
        <authorList>
            <person name="Buettner E."/>
        </authorList>
    </citation>
    <scope>NUCLEOTIDE SEQUENCE</scope>
    <source>
        <strain evidence="1">MPL-01</strain>
    </source>
</reference>
<gene>
    <name evidence="1" type="ORF">ONZ51_g13277</name>
</gene>
<dbReference type="AlphaFoldDB" id="A0AAD7X4R2"/>
<evidence type="ECO:0000313" key="2">
    <source>
        <dbReference type="Proteomes" id="UP001215151"/>
    </source>
</evidence>
<dbReference type="Gene3D" id="3.80.10.10">
    <property type="entry name" value="Ribonuclease Inhibitor"/>
    <property type="match status" value="1"/>
</dbReference>
<accession>A0AAD7X4R2</accession>
<keyword evidence="2" id="KW-1185">Reference proteome</keyword>
<sequence length="553" mass="61340">MLVNGQQSAVERCLLISEISREICGLLYKDNELKSLARLARTSTNMHAAVVPVLWGHMASFTPLLKLLALPDDMWTEGPTGLLFTNPSALDWTRFQLHARSVRALLWEEDDNISVETLQALSRHRPHGGPLLPHLNALMWCDNREDCTAFLPMFLTPSIRELHIKSVFHNPDATAELFVHAMHTCTSVEVLELRVKAPQKPRGHDPVIDDALAKYFHALTDLQEYYGDIILSAKCVGALGTLPKLETVELHVMPEELEAAIATPASLTGEFFQPVKMLSLNTPILGASSRAFLAAVRSSTLGEVLITADLPADALTVQKHMQALAEAAYKDSLKAVHVEIAIEYLEEIEEYDDPDQPVLYAKAVFEPLIALKQLETIIVRAPRLTLDSAALRDMCNDLPMLQTFSVAGIITDCRHEVPGSGGQCVTLRDLAAVASSRPNLRTLELHLNALEIPAIGDAEIQNLLSGSKSLPSDRMLDTLTVFNAPLSVEKAETVAMYLAWLFPRLKHVGYELGLAEDEEDEDFPHRDYEEAWEEVQRLLTALSEVRDQAMDQT</sequence>
<dbReference type="InterPro" id="IPR032675">
    <property type="entry name" value="LRR_dom_sf"/>
</dbReference>
<protein>
    <submittedName>
        <fullName evidence="1">Uncharacterized protein</fullName>
    </submittedName>
</protein>
<name>A0AAD7X4R2_9APHY</name>
<dbReference type="Proteomes" id="UP001215151">
    <property type="component" value="Unassembled WGS sequence"/>
</dbReference>